<feature type="domain" description="PDZ" evidence="5">
    <location>
        <begin position="349"/>
        <end position="407"/>
    </location>
</feature>
<dbReference type="InterPro" id="IPR009003">
    <property type="entry name" value="Peptidase_S1_PA"/>
</dbReference>
<dbReference type="RefSeq" id="WP_213540842.1">
    <property type="nucleotide sequence ID" value="NZ_AP023418.1"/>
</dbReference>
<evidence type="ECO:0000256" key="4">
    <source>
        <dbReference type="SAM" id="Phobius"/>
    </source>
</evidence>
<dbReference type="Pfam" id="PF13365">
    <property type="entry name" value="Trypsin_2"/>
    <property type="match status" value="1"/>
</dbReference>
<evidence type="ECO:0000256" key="3">
    <source>
        <dbReference type="SAM" id="MobiDB-lite"/>
    </source>
</evidence>
<dbReference type="GO" id="GO:0006508">
    <property type="term" value="P:proteolysis"/>
    <property type="evidence" value="ECO:0007669"/>
    <property type="project" value="UniProtKB-KW"/>
</dbReference>
<keyword evidence="7" id="KW-1185">Reference proteome</keyword>
<sequence length="460" mass="48105">MSNEFHDENNLYHFSYRDPNAESHTESAAGSTVEPAAEPVVTDTPVQPKKHHGGVGRVVALILSCAVISAACGFGGAILAQNSSRTGKTTVQQSNRTAATVSVKKVDGQTLMTPSEVYASTVNSVVSINCSAVSTNIFGQQTESASSGSGFIYTADGYIVTNQHVVANASSINVTLYNGDTYPATLVGSDSDYDVAVLKIDAKDLPAVTLGSSTDVNVGDTVLAIGNPLGELTFSMSQGIVSCVNRAINVEGTPFNMIQVDASINPGNSGGPLMNLYGEVVGIVSAKYSSYADTTVEGLGFAIPINDVQSIIKDIIENGSVGNKAYMAITAGTMTQQMAAQYKINATEGVFVYSVEDGGAGDKAGLKLGDVITKLNDTQITSMEDLSAAKKGFKAGDTVTLTVLRDGKEITTQLTFDAQPQTTDDTTDSSQSGDNSYNNGNNGYSGNGYSDLYDYFFGRH</sequence>
<evidence type="ECO:0000313" key="7">
    <source>
        <dbReference type="Proteomes" id="UP000681035"/>
    </source>
</evidence>
<feature type="transmembrane region" description="Helical" evidence="4">
    <location>
        <begin position="58"/>
        <end position="80"/>
    </location>
</feature>
<feature type="compositionally biased region" description="Low complexity" evidence="3">
    <location>
        <begin position="422"/>
        <end position="443"/>
    </location>
</feature>
<keyword evidence="2" id="KW-0378">Hydrolase</keyword>
<reference evidence="6" key="1">
    <citation type="submission" date="2020-09" db="EMBL/GenBank/DDBJ databases">
        <title>New species isolated from human feces.</title>
        <authorList>
            <person name="Kitahara M."/>
            <person name="Shigeno Y."/>
            <person name="Shime M."/>
            <person name="Matsumoto Y."/>
            <person name="Nakamura S."/>
            <person name="Motooka D."/>
            <person name="Fukuoka S."/>
            <person name="Nishikawa H."/>
            <person name="Benno Y."/>
        </authorList>
    </citation>
    <scope>NUCLEOTIDE SEQUENCE</scope>
    <source>
        <strain evidence="6">MM50</strain>
    </source>
</reference>
<dbReference type="InterPro" id="IPR036034">
    <property type="entry name" value="PDZ_sf"/>
</dbReference>
<proteinExistence type="predicted"/>
<dbReference type="SMART" id="SM00228">
    <property type="entry name" value="PDZ"/>
    <property type="match status" value="1"/>
</dbReference>
<feature type="region of interest" description="Disordered" evidence="3">
    <location>
        <begin position="20"/>
        <end position="51"/>
    </location>
</feature>
<dbReference type="InterPro" id="IPR001940">
    <property type="entry name" value="Peptidase_S1C"/>
</dbReference>
<keyword evidence="4" id="KW-1133">Transmembrane helix</keyword>
<accession>A0A810Q1V4</accession>
<dbReference type="GO" id="GO:0004252">
    <property type="term" value="F:serine-type endopeptidase activity"/>
    <property type="evidence" value="ECO:0007669"/>
    <property type="project" value="InterPro"/>
</dbReference>
<evidence type="ECO:0000259" key="5">
    <source>
        <dbReference type="PROSITE" id="PS50106"/>
    </source>
</evidence>
<dbReference type="SUPFAM" id="SSF50494">
    <property type="entry name" value="Trypsin-like serine proteases"/>
    <property type="match status" value="1"/>
</dbReference>
<dbReference type="InterPro" id="IPR051201">
    <property type="entry name" value="Chloro_Bact_Ser_Proteases"/>
</dbReference>
<protein>
    <recommendedName>
        <fullName evidence="5">PDZ domain-containing protein</fullName>
    </recommendedName>
</protein>
<dbReference type="PANTHER" id="PTHR43343">
    <property type="entry name" value="PEPTIDASE S12"/>
    <property type="match status" value="1"/>
</dbReference>
<dbReference type="PROSITE" id="PS50106">
    <property type="entry name" value="PDZ"/>
    <property type="match status" value="1"/>
</dbReference>
<dbReference type="EMBL" id="AP023418">
    <property type="protein sequence ID" value="BCK82318.1"/>
    <property type="molecule type" value="Genomic_DNA"/>
</dbReference>
<dbReference type="Proteomes" id="UP000681035">
    <property type="component" value="Chromosome"/>
</dbReference>
<feature type="region of interest" description="Disordered" evidence="3">
    <location>
        <begin position="416"/>
        <end position="443"/>
    </location>
</feature>
<dbReference type="Pfam" id="PF13180">
    <property type="entry name" value="PDZ_2"/>
    <property type="match status" value="1"/>
</dbReference>
<dbReference type="KEGG" id="vcop:MM50RIKEN_20810"/>
<gene>
    <name evidence="6" type="ORF">MM50RIKEN_20810</name>
</gene>
<keyword evidence="1" id="KW-0645">Protease</keyword>
<dbReference type="SUPFAM" id="SSF50156">
    <property type="entry name" value="PDZ domain-like"/>
    <property type="match status" value="1"/>
</dbReference>
<evidence type="ECO:0000256" key="1">
    <source>
        <dbReference type="ARBA" id="ARBA00022670"/>
    </source>
</evidence>
<name>A0A810Q1V4_9FIRM</name>
<dbReference type="PRINTS" id="PR00834">
    <property type="entry name" value="PROTEASES2C"/>
</dbReference>
<evidence type="ECO:0000313" key="6">
    <source>
        <dbReference type="EMBL" id="BCK82318.1"/>
    </source>
</evidence>
<dbReference type="Gene3D" id="2.40.10.120">
    <property type="match status" value="1"/>
</dbReference>
<dbReference type="AlphaFoldDB" id="A0A810Q1V4"/>
<keyword evidence="4" id="KW-0472">Membrane</keyword>
<dbReference type="PANTHER" id="PTHR43343:SF3">
    <property type="entry name" value="PROTEASE DO-LIKE 8, CHLOROPLASTIC"/>
    <property type="match status" value="1"/>
</dbReference>
<dbReference type="InterPro" id="IPR001478">
    <property type="entry name" value="PDZ"/>
</dbReference>
<dbReference type="Gene3D" id="2.30.42.10">
    <property type="match status" value="1"/>
</dbReference>
<organism evidence="6 7">
    <name type="scientific">Vescimonas coprocola</name>
    <dbReference type="NCBI Taxonomy" id="2714355"/>
    <lineage>
        <taxon>Bacteria</taxon>
        <taxon>Bacillati</taxon>
        <taxon>Bacillota</taxon>
        <taxon>Clostridia</taxon>
        <taxon>Eubacteriales</taxon>
        <taxon>Oscillospiraceae</taxon>
        <taxon>Vescimonas</taxon>
    </lineage>
</organism>
<keyword evidence="4" id="KW-0812">Transmembrane</keyword>
<evidence type="ECO:0000256" key="2">
    <source>
        <dbReference type="ARBA" id="ARBA00022801"/>
    </source>
</evidence>